<dbReference type="GO" id="GO:0004252">
    <property type="term" value="F:serine-type endopeptidase activity"/>
    <property type="evidence" value="ECO:0007669"/>
    <property type="project" value="InterPro"/>
</dbReference>
<evidence type="ECO:0000256" key="5">
    <source>
        <dbReference type="ARBA" id="ARBA00023157"/>
    </source>
</evidence>
<keyword evidence="1 7" id="KW-0645">Protease</keyword>
<evidence type="ECO:0000259" key="9">
    <source>
        <dbReference type="PROSITE" id="PS50240"/>
    </source>
</evidence>
<dbReference type="PROSITE" id="PS50240">
    <property type="entry name" value="TRYPSIN_DOM"/>
    <property type="match status" value="1"/>
</dbReference>
<keyword evidence="6" id="KW-0325">Glycoprotein</keyword>
<evidence type="ECO:0000256" key="8">
    <source>
        <dbReference type="SAM" id="SignalP"/>
    </source>
</evidence>
<dbReference type="Gene3D" id="2.40.10.10">
    <property type="entry name" value="Trypsin-like serine proteases"/>
    <property type="match status" value="2"/>
</dbReference>
<evidence type="ECO:0000256" key="3">
    <source>
        <dbReference type="ARBA" id="ARBA00022801"/>
    </source>
</evidence>
<evidence type="ECO:0000256" key="2">
    <source>
        <dbReference type="ARBA" id="ARBA00022729"/>
    </source>
</evidence>
<dbReference type="Ensembl" id="ENSSLUT00000019606.1">
    <property type="protein sequence ID" value="ENSSLUP00000019008.1"/>
    <property type="gene ID" value="ENSSLUG00000008814.1"/>
</dbReference>
<dbReference type="InterPro" id="IPR009003">
    <property type="entry name" value="Peptidase_S1_PA"/>
</dbReference>
<evidence type="ECO:0000256" key="7">
    <source>
        <dbReference type="RuleBase" id="RU363034"/>
    </source>
</evidence>
<dbReference type="InterPro" id="IPR001314">
    <property type="entry name" value="Peptidase_S1A"/>
</dbReference>
<feature type="domain" description="Peptidase S1" evidence="9">
    <location>
        <begin position="37"/>
        <end position="268"/>
    </location>
</feature>
<evidence type="ECO:0000313" key="10">
    <source>
        <dbReference type="Ensembl" id="ENSSLUP00000019008.1"/>
    </source>
</evidence>
<gene>
    <name evidence="10" type="primary">LOC116053393</name>
</gene>
<protein>
    <submittedName>
        <fullName evidence="10">Serine protease 27-like</fullName>
    </submittedName>
</protein>
<feature type="signal peptide" evidence="8">
    <location>
        <begin position="1"/>
        <end position="23"/>
    </location>
</feature>
<dbReference type="GeneTree" id="ENSGT00940000163852"/>
<dbReference type="PRINTS" id="PR00722">
    <property type="entry name" value="CHYMOTRYPSIN"/>
</dbReference>
<dbReference type="AlphaFoldDB" id="A0A8C9Y341"/>
<feature type="chain" id="PRO_5034460238" evidence="8">
    <location>
        <begin position="24"/>
        <end position="315"/>
    </location>
</feature>
<dbReference type="Proteomes" id="UP000694568">
    <property type="component" value="Unplaced"/>
</dbReference>
<dbReference type="CDD" id="cd00190">
    <property type="entry name" value="Tryp_SPc"/>
    <property type="match status" value="1"/>
</dbReference>
<keyword evidence="2 8" id="KW-0732">Signal</keyword>
<proteinExistence type="predicted"/>
<reference evidence="10" key="2">
    <citation type="submission" date="2025-09" db="UniProtKB">
        <authorList>
            <consortium name="Ensembl"/>
        </authorList>
    </citation>
    <scope>IDENTIFICATION</scope>
</reference>
<dbReference type="GO" id="GO:0006508">
    <property type="term" value="P:proteolysis"/>
    <property type="evidence" value="ECO:0007669"/>
    <property type="project" value="UniProtKB-KW"/>
</dbReference>
<dbReference type="Pfam" id="PF00089">
    <property type="entry name" value="Trypsin"/>
    <property type="match status" value="1"/>
</dbReference>
<dbReference type="FunFam" id="2.40.10.10:FF:000024">
    <property type="entry name" value="Serine protease 53"/>
    <property type="match status" value="1"/>
</dbReference>
<organism evidence="10 11">
    <name type="scientific">Sander lucioperca</name>
    <name type="common">Pike-perch</name>
    <name type="synonym">Perca lucioperca</name>
    <dbReference type="NCBI Taxonomy" id="283035"/>
    <lineage>
        <taxon>Eukaryota</taxon>
        <taxon>Metazoa</taxon>
        <taxon>Chordata</taxon>
        <taxon>Craniata</taxon>
        <taxon>Vertebrata</taxon>
        <taxon>Euteleostomi</taxon>
        <taxon>Actinopterygii</taxon>
        <taxon>Neopterygii</taxon>
        <taxon>Teleostei</taxon>
        <taxon>Neoteleostei</taxon>
        <taxon>Acanthomorphata</taxon>
        <taxon>Eupercaria</taxon>
        <taxon>Perciformes</taxon>
        <taxon>Percoidei</taxon>
        <taxon>Percidae</taxon>
        <taxon>Luciopercinae</taxon>
        <taxon>Sander</taxon>
    </lineage>
</organism>
<dbReference type="PROSITE" id="PS00135">
    <property type="entry name" value="TRYPSIN_SER"/>
    <property type="match status" value="1"/>
</dbReference>
<evidence type="ECO:0000256" key="4">
    <source>
        <dbReference type="ARBA" id="ARBA00022825"/>
    </source>
</evidence>
<keyword evidence="5" id="KW-1015">Disulfide bond</keyword>
<dbReference type="InterPro" id="IPR001254">
    <property type="entry name" value="Trypsin_dom"/>
</dbReference>
<sequence length="315" mass="33569">MALYQFLWGSTLMIVLLSRGCHSQPPVCGQAVLNTRIVGGQDAPPGSWPWQASLQADGSHFCGGSLINNQWVLTAAHCLKETDLGTVVYLGLQSQSSPNLNTMIRGTSMIKCHPSYGLVTNVNIQDNDICLLKLLAPVNFTDYIQPICLASENSTFNTGVESWVTGFGVTDNGTLSDILQEVKVPIVGNNECRCTYGDLTGNMMCAGVPAGGKDSCQGDSGGPLVTKQGSTWIQSGVVSYGRGCGLPMIPGVYTRVSQYQEWISSIIVGSSKPGFVDYTSAGNDRDQFFECPGTTTPPPQPPQLMVTVCLTVVKA</sequence>
<keyword evidence="4 7" id="KW-0720">Serine protease</keyword>
<dbReference type="PROSITE" id="PS00134">
    <property type="entry name" value="TRYPSIN_HIS"/>
    <property type="match status" value="1"/>
</dbReference>
<name>A0A8C9Y341_SANLU</name>
<evidence type="ECO:0000313" key="11">
    <source>
        <dbReference type="Proteomes" id="UP000694568"/>
    </source>
</evidence>
<dbReference type="PANTHER" id="PTHR24253">
    <property type="entry name" value="TRANSMEMBRANE PROTEASE SERINE"/>
    <property type="match status" value="1"/>
</dbReference>
<keyword evidence="3 7" id="KW-0378">Hydrolase</keyword>
<evidence type="ECO:0000256" key="6">
    <source>
        <dbReference type="ARBA" id="ARBA00023180"/>
    </source>
</evidence>
<keyword evidence="11" id="KW-1185">Reference proteome</keyword>
<evidence type="ECO:0000256" key="1">
    <source>
        <dbReference type="ARBA" id="ARBA00022670"/>
    </source>
</evidence>
<dbReference type="InterPro" id="IPR043504">
    <property type="entry name" value="Peptidase_S1_PA_chymotrypsin"/>
</dbReference>
<reference evidence="10" key="1">
    <citation type="submission" date="2025-08" db="UniProtKB">
        <authorList>
            <consortium name="Ensembl"/>
        </authorList>
    </citation>
    <scope>IDENTIFICATION</scope>
</reference>
<dbReference type="InterPro" id="IPR033116">
    <property type="entry name" value="TRYPSIN_SER"/>
</dbReference>
<accession>A0A8C9Y341</accession>
<dbReference type="SUPFAM" id="SSF50494">
    <property type="entry name" value="Trypsin-like serine proteases"/>
    <property type="match status" value="1"/>
</dbReference>
<dbReference type="PANTHER" id="PTHR24253:SF144">
    <property type="entry name" value="CHYMOTRYPSIN-LIKE PROTEASE CTRL-1-RELATED"/>
    <property type="match status" value="1"/>
</dbReference>
<dbReference type="InterPro" id="IPR018114">
    <property type="entry name" value="TRYPSIN_HIS"/>
</dbReference>
<dbReference type="SMART" id="SM00020">
    <property type="entry name" value="Tryp_SPc"/>
    <property type="match status" value="1"/>
</dbReference>